<accession>A0A0M4RLW5</accession>
<keyword evidence="5" id="KW-0446">Lipid-binding</keyword>
<gene>
    <name evidence="9" type="ORF">AOC05_01135</name>
</gene>
<feature type="domain" description="Thiolase C-terminal" evidence="8">
    <location>
        <begin position="286"/>
        <end position="410"/>
    </location>
</feature>
<dbReference type="GO" id="GO:0008289">
    <property type="term" value="F:lipid binding"/>
    <property type="evidence" value="ECO:0007669"/>
    <property type="project" value="UniProtKB-KW"/>
</dbReference>
<dbReference type="Gene3D" id="3.40.47.10">
    <property type="match status" value="1"/>
</dbReference>
<evidence type="ECO:0000256" key="4">
    <source>
        <dbReference type="ARBA" id="ARBA00023055"/>
    </source>
</evidence>
<dbReference type="InterPro" id="IPR020613">
    <property type="entry name" value="Thiolase_CS"/>
</dbReference>
<name>A0A0M4RLW5_9MICC</name>
<dbReference type="GO" id="GO:0016747">
    <property type="term" value="F:acyltransferase activity, transferring groups other than amino-acyl groups"/>
    <property type="evidence" value="ECO:0007669"/>
    <property type="project" value="InterPro"/>
</dbReference>
<dbReference type="PROSITE" id="PS00737">
    <property type="entry name" value="THIOLASE_2"/>
    <property type="match status" value="1"/>
</dbReference>
<evidence type="ECO:0000256" key="2">
    <source>
        <dbReference type="ARBA" id="ARBA00022448"/>
    </source>
</evidence>
<dbReference type="GO" id="GO:0006869">
    <property type="term" value="P:lipid transport"/>
    <property type="evidence" value="ECO:0007669"/>
    <property type="project" value="UniProtKB-KW"/>
</dbReference>
<dbReference type="CDD" id="cd00829">
    <property type="entry name" value="SCP-x_thiolase"/>
    <property type="match status" value="1"/>
</dbReference>
<evidence type="ECO:0000313" key="9">
    <source>
        <dbReference type="EMBL" id="ALE91283.1"/>
    </source>
</evidence>
<reference evidence="10" key="1">
    <citation type="submission" date="2015-09" db="EMBL/GenBank/DDBJ databases">
        <title>Complete genome of Arthrobacter alpinus strain R3.8.</title>
        <authorList>
            <person name="See-Too W.S."/>
            <person name="Chan K.G."/>
        </authorList>
    </citation>
    <scope>NUCLEOTIDE SEQUENCE [LARGE SCALE GENOMIC DNA]</scope>
    <source>
        <strain evidence="10">R3.8</strain>
    </source>
</reference>
<keyword evidence="2" id="KW-0813">Transport</keyword>
<dbReference type="SUPFAM" id="SSF53901">
    <property type="entry name" value="Thiolase-like"/>
    <property type="match status" value="2"/>
</dbReference>
<keyword evidence="4" id="KW-0445">Lipid transport</keyword>
<dbReference type="InterPro" id="IPR020616">
    <property type="entry name" value="Thiolase_N"/>
</dbReference>
<proteinExistence type="predicted"/>
<keyword evidence="10" id="KW-1185">Reference proteome</keyword>
<organism evidence="9 10">
    <name type="scientific">Arthrobacter alpinus</name>
    <dbReference type="NCBI Taxonomy" id="656366"/>
    <lineage>
        <taxon>Bacteria</taxon>
        <taxon>Bacillati</taxon>
        <taxon>Actinomycetota</taxon>
        <taxon>Actinomycetes</taxon>
        <taxon>Micrococcales</taxon>
        <taxon>Micrococcaceae</taxon>
        <taxon>Arthrobacter</taxon>
    </lineage>
</organism>
<dbReference type="AlphaFoldDB" id="A0A0M4RLW5"/>
<sequence length="413" mass="43974">MNSTKGVYLLGGSQTDFKRNLAAEGIGDAVFSLIREAAVGAIDDARIDAVDVQRGHVGNHSSEIFTGQSHLGAMLPAVMDQWRELPSSRHEAACASGSMAALGAMADIEAGLYDVVLVLGVEQMRNVPGTVAAKNLGCASWRAREDLGELAWPAAFDRIAEEISRRYGGMTTEHLSRLVQNSRANARRNPLAQTRDWVETAASFVDDDQVNPLVQGSLRKSDCGRISDGSSAVVLASREYAQRWRMKHGHVQMPPRLKGWGHKTSSMALGEKLHASLGSEYLFPHLRAAILDSYSRAGIAGPDALDAIELHDCFSISSYMAIDHLGITEPGKAWQAIEDGRMEMSGSIPINPSGGLLSGGHPVGATGVRMLNDARRQVIGAAGEIQVEGAKNVATLNFGGSVSTVASFVVGCD</sequence>
<dbReference type="PIRSF" id="PIRSF000429">
    <property type="entry name" value="Ac-CoA_Ac_transf"/>
    <property type="match status" value="1"/>
</dbReference>
<dbReference type="RefSeq" id="WP_062004942.1">
    <property type="nucleotide sequence ID" value="NZ_CP012677.1"/>
</dbReference>
<protein>
    <recommendedName>
        <fullName evidence="1">propanoyl-CoA C-acyltransferase</fullName>
        <ecNumber evidence="1">2.3.1.176</ecNumber>
    </recommendedName>
    <alternativeName>
        <fullName evidence="6">Propanoyl-CoA C-acyltransferase</fullName>
    </alternativeName>
</protein>
<dbReference type="PANTHER" id="PTHR42870">
    <property type="entry name" value="ACETYL-COA C-ACETYLTRANSFERASE"/>
    <property type="match status" value="1"/>
</dbReference>
<keyword evidence="9" id="KW-0012">Acyltransferase</keyword>
<dbReference type="PATRIC" id="fig|656366.3.peg.252"/>
<evidence type="ECO:0000256" key="6">
    <source>
        <dbReference type="ARBA" id="ARBA00032316"/>
    </source>
</evidence>
<dbReference type="OrthoDB" id="9785768at2"/>
<feature type="domain" description="Thiolase N-terminal" evidence="7">
    <location>
        <begin position="32"/>
        <end position="193"/>
    </location>
</feature>
<evidence type="ECO:0000313" key="10">
    <source>
        <dbReference type="Proteomes" id="UP000062833"/>
    </source>
</evidence>
<evidence type="ECO:0000256" key="3">
    <source>
        <dbReference type="ARBA" id="ARBA00022679"/>
    </source>
</evidence>
<evidence type="ECO:0000256" key="1">
    <source>
        <dbReference type="ARBA" id="ARBA00012352"/>
    </source>
</evidence>
<evidence type="ECO:0000259" key="8">
    <source>
        <dbReference type="Pfam" id="PF22691"/>
    </source>
</evidence>
<dbReference type="PANTHER" id="PTHR42870:SF1">
    <property type="entry name" value="NON-SPECIFIC LIPID-TRANSFER PROTEIN-LIKE 2"/>
    <property type="match status" value="1"/>
</dbReference>
<evidence type="ECO:0000259" key="7">
    <source>
        <dbReference type="Pfam" id="PF00108"/>
    </source>
</evidence>
<keyword evidence="3 9" id="KW-0808">Transferase</keyword>
<dbReference type="InterPro" id="IPR016039">
    <property type="entry name" value="Thiolase-like"/>
</dbReference>
<dbReference type="Pfam" id="PF00108">
    <property type="entry name" value="Thiolase_N"/>
    <property type="match status" value="1"/>
</dbReference>
<dbReference type="Proteomes" id="UP000062833">
    <property type="component" value="Chromosome"/>
</dbReference>
<dbReference type="NCBIfam" id="NF004936">
    <property type="entry name" value="PRK06289.1"/>
    <property type="match status" value="1"/>
</dbReference>
<evidence type="ECO:0000256" key="5">
    <source>
        <dbReference type="ARBA" id="ARBA00023121"/>
    </source>
</evidence>
<dbReference type="InterPro" id="IPR002155">
    <property type="entry name" value="Thiolase"/>
</dbReference>
<dbReference type="InterPro" id="IPR055140">
    <property type="entry name" value="Thiolase_C_2"/>
</dbReference>
<dbReference type="Pfam" id="PF22691">
    <property type="entry name" value="Thiolase_C_1"/>
    <property type="match status" value="1"/>
</dbReference>
<dbReference type="EC" id="2.3.1.176" evidence="1"/>
<dbReference type="EMBL" id="CP012677">
    <property type="protein sequence ID" value="ALE91283.1"/>
    <property type="molecule type" value="Genomic_DNA"/>
</dbReference>
<dbReference type="KEGG" id="aaq:AOC05_01135"/>